<accession>A0A369J391</accession>
<gene>
    <name evidence="5" type="primary">RPN10</name>
    <name evidence="5" type="ORF">Hypma_004014</name>
</gene>
<dbReference type="GO" id="GO:0005829">
    <property type="term" value="C:cytosol"/>
    <property type="evidence" value="ECO:0007669"/>
    <property type="project" value="TreeGrafter"/>
</dbReference>
<comment type="similarity">
    <text evidence="1">Belongs to the proteasome subunit S5A family.</text>
</comment>
<dbReference type="Gene3D" id="3.40.50.410">
    <property type="entry name" value="von Willebrand factor, type A domain"/>
    <property type="match status" value="1"/>
</dbReference>
<feature type="compositionally biased region" description="Low complexity" evidence="3">
    <location>
        <begin position="370"/>
        <end position="381"/>
    </location>
</feature>
<feature type="compositionally biased region" description="Acidic residues" evidence="3">
    <location>
        <begin position="351"/>
        <end position="368"/>
    </location>
</feature>
<dbReference type="STRING" id="39966.A0A369J391"/>
<dbReference type="Proteomes" id="UP000076154">
    <property type="component" value="Unassembled WGS sequence"/>
</dbReference>
<dbReference type="EMBL" id="LUEZ02000146">
    <property type="protein sequence ID" value="RDB15620.1"/>
    <property type="molecule type" value="Genomic_DNA"/>
</dbReference>
<dbReference type="Gene3D" id="1.10.287.3990">
    <property type="match status" value="1"/>
</dbReference>
<dbReference type="GO" id="GO:0043161">
    <property type="term" value="P:proteasome-mediated ubiquitin-dependent protein catabolic process"/>
    <property type="evidence" value="ECO:0007669"/>
    <property type="project" value="TreeGrafter"/>
</dbReference>
<dbReference type="SMART" id="SM00327">
    <property type="entry name" value="VWA"/>
    <property type="match status" value="1"/>
</dbReference>
<keyword evidence="2 5" id="KW-0647">Proteasome</keyword>
<dbReference type="Pfam" id="PF02809">
    <property type="entry name" value="UIM"/>
    <property type="match status" value="3"/>
</dbReference>
<proteinExistence type="inferred from homology"/>
<dbReference type="Pfam" id="PF13519">
    <property type="entry name" value="VWA_2"/>
    <property type="match status" value="1"/>
</dbReference>
<dbReference type="InterPro" id="IPR027040">
    <property type="entry name" value="PSMD4"/>
</dbReference>
<evidence type="ECO:0000256" key="2">
    <source>
        <dbReference type="ARBA" id="ARBA00022942"/>
    </source>
</evidence>
<dbReference type="GO" id="GO:0008540">
    <property type="term" value="C:proteasome regulatory particle, base subcomplex"/>
    <property type="evidence" value="ECO:0007669"/>
    <property type="project" value="TreeGrafter"/>
</dbReference>
<evidence type="ECO:0000313" key="6">
    <source>
        <dbReference type="Proteomes" id="UP000076154"/>
    </source>
</evidence>
<dbReference type="InterPro" id="IPR003903">
    <property type="entry name" value="UIM_dom"/>
</dbReference>
<reference evidence="5" key="1">
    <citation type="submission" date="2018-04" db="EMBL/GenBank/DDBJ databases">
        <title>Whole genome sequencing of Hypsizygus marmoreus.</title>
        <authorList>
            <person name="Choi I.-G."/>
            <person name="Min B."/>
            <person name="Kim J.-G."/>
            <person name="Kim S."/>
            <person name="Oh Y.-L."/>
            <person name="Kong W.-S."/>
            <person name="Park H."/>
            <person name="Jeong J."/>
            <person name="Song E.-S."/>
        </authorList>
    </citation>
    <scope>NUCLEOTIDE SEQUENCE [LARGE SCALE GENOMIC DNA]</scope>
    <source>
        <strain evidence="5">51987-8</strain>
    </source>
</reference>
<dbReference type="SMART" id="SM00726">
    <property type="entry name" value="UIM"/>
    <property type="match status" value="3"/>
</dbReference>
<name>A0A369J391_HYPMA</name>
<dbReference type="AlphaFoldDB" id="A0A369J391"/>
<dbReference type="InterPro" id="IPR036465">
    <property type="entry name" value="vWFA_dom_sf"/>
</dbReference>
<evidence type="ECO:0000256" key="1">
    <source>
        <dbReference type="ARBA" id="ARBA00005574"/>
    </source>
</evidence>
<dbReference type="PROSITE" id="PS50234">
    <property type="entry name" value="VWFA"/>
    <property type="match status" value="1"/>
</dbReference>
<evidence type="ECO:0000313" key="5">
    <source>
        <dbReference type="EMBL" id="RDB15620.1"/>
    </source>
</evidence>
<dbReference type="PANTHER" id="PTHR10223">
    <property type="entry name" value="26S PROTEASOME NON-ATPASE REGULATORY SUBUNIT 4"/>
    <property type="match status" value="1"/>
</dbReference>
<dbReference type="GO" id="GO:0005634">
    <property type="term" value="C:nucleus"/>
    <property type="evidence" value="ECO:0007669"/>
    <property type="project" value="TreeGrafter"/>
</dbReference>
<evidence type="ECO:0000256" key="3">
    <source>
        <dbReference type="SAM" id="MobiDB-lite"/>
    </source>
</evidence>
<feature type="region of interest" description="Disordered" evidence="3">
    <location>
        <begin position="287"/>
        <end position="391"/>
    </location>
</feature>
<keyword evidence="6" id="KW-1185">Reference proteome</keyword>
<dbReference type="InterPro" id="IPR002035">
    <property type="entry name" value="VWF_A"/>
</dbReference>
<comment type="caution">
    <text evidence="5">The sequence shown here is derived from an EMBL/GenBank/DDBJ whole genome shotgun (WGS) entry which is preliminary data.</text>
</comment>
<organism evidence="5 6">
    <name type="scientific">Hypsizygus marmoreus</name>
    <name type="common">White beech mushroom</name>
    <name type="synonym">Agaricus marmoreus</name>
    <dbReference type="NCBI Taxonomy" id="39966"/>
    <lineage>
        <taxon>Eukaryota</taxon>
        <taxon>Fungi</taxon>
        <taxon>Dikarya</taxon>
        <taxon>Basidiomycota</taxon>
        <taxon>Agaricomycotina</taxon>
        <taxon>Agaricomycetes</taxon>
        <taxon>Agaricomycetidae</taxon>
        <taxon>Agaricales</taxon>
        <taxon>Tricholomatineae</taxon>
        <taxon>Lyophyllaceae</taxon>
        <taxon>Hypsizygus</taxon>
    </lineage>
</organism>
<dbReference type="FunCoup" id="A0A369J391">
    <property type="interactions" value="549"/>
</dbReference>
<feature type="domain" description="VWFA" evidence="4">
    <location>
        <begin position="44"/>
        <end position="237"/>
    </location>
</feature>
<protein>
    <submittedName>
        <fullName evidence="5">26S proteasome non-ATPase regulatory subunit 4</fullName>
    </submittedName>
</protein>
<dbReference type="FunFam" id="3.40.50.410:FF:000005">
    <property type="entry name" value="26S proteasome non-ATPase regulatory subunit 4"/>
    <property type="match status" value="1"/>
</dbReference>
<dbReference type="GO" id="GO:0036435">
    <property type="term" value="F:K48-linked polyubiquitin modification-dependent protein binding"/>
    <property type="evidence" value="ECO:0007669"/>
    <property type="project" value="UniProtKB-ARBA"/>
</dbReference>
<sequence length="391" mass="41839">EEQATTNKGFRVRRVSLELDDDYSHFYPFFLFIHATTPKMPLEATMMIIDNSEYMRNGDYQPTRFEAQSDAVNTVFQTKIDSNPENTVGIMTMAGKGPEVLVTHTKDLGQILQALHQTSTKIGGLNDIPTAIAIAQLALKHRENKNLRQRIIVFVASPLEGQGADEKSMVKLAKKLKKNNVAVDVVCYGDGIEETTEDNKSVLRAFVESASSGDNSHIISVPPGAHLLSDALISSPILSADRSSSIPAELGGTGDMPVPSGSGGAGFEFGVDPSLDPELAMALRMSMQEAQQREQAEAAAAAAAQPATSAPPAAQAPAAAAPPVTASVPAEATDDEEERLLQQALAMSEGQDVEMAEGGVDEDEDEDAAIARAIEMSMQSQQEEENKKDKK</sequence>
<feature type="non-terminal residue" evidence="5">
    <location>
        <position position="1"/>
    </location>
</feature>
<dbReference type="PROSITE" id="PS50330">
    <property type="entry name" value="UIM"/>
    <property type="match status" value="2"/>
</dbReference>
<dbReference type="PANTHER" id="PTHR10223:SF0">
    <property type="entry name" value="26S PROTEASOME NON-ATPASE REGULATORY SUBUNIT 4"/>
    <property type="match status" value="1"/>
</dbReference>
<dbReference type="InParanoid" id="A0A369J391"/>
<feature type="compositionally biased region" description="Low complexity" evidence="3">
    <location>
        <begin position="297"/>
        <end position="331"/>
    </location>
</feature>
<evidence type="ECO:0000259" key="4">
    <source>
        <dbReference type="PROSITE" id="PS50234"/>
    </source>
</evidence>
<dbReference type="OrthoDB" id="1731724at2759"/>
<dbReference type="SUPFAM" id="SSF53300">
    <property type="entry name" value="vWA-like"/>
    <property type="match status" value="1"/>
</dbReference>